<accession>U2P6K8</accession>
<organism evidence="1 2">
    <name type="scientific">Segatella baroniae F0067</name>
    <dbReference type="NCBI Taxonomy" id="1115809"/>
    <lineage>
        <taxon>Bacteria</taxon>
        <taxon>Pseudomonadati</taxon>
        <taxon>Bacteroidota</taxon>
        <taxon>Bacteroidia</taxon>
        <taxon>Bacteroidales</taxon>
        <taxon>Prevotellaceae</taxon>
        <taxon>Segatella</taxon>
    </lineage>
</organism>
<dbReference type="AlphaFoldDB" id="U2P6K8"/>
<evidence type="ECO:0000313" key="2">
    <source>
        <dbReference type="Proteomes" id="UP000016648"/>
    </source>
</evidence>
<name>U2P6K8_9BACT</name>
<evidence type="ECO:0000313" key="1">
    <source>
        <dbReference type="EMBL" id="ERK39349.1"/>
    </source>
</evidence>
<keyword evidence="2" id="KW-1185">Reference proteome</keyword>
<protein>
    <submittedName>
        <fullName evidence="1">Uncharacterized protein</fullName>
    </submittedName>
</protein>
<dbReference type="Proteomes" id="UP000016648">
    <property type="component" value="Unassembled WGS sequence"/>
</dbReference>
<gene>
    <name evidence="1" type="ORF">HMPREF9135_1714</name>
</gene>
<proteinExistence type="predicted"/>
<dbReference type="EMBL" id="AWEY01000023">
    <property type="protein sequence ID" value="ERK39349.1"/>
    <property type="molecule type" value="Genomic_DNA"/>
</dbReference>
<dbReference type="PATRIC" id="fig|1115809.3.peg.1272"/>
<sequence>MDKKVGFLSTTAIKMNGNGNFSTPVRPAVPVFLYYNKV</sequence>
<comment type="caution">
    <text evidence="1">The sequence shown here is derived from an EMBL/GenBank/DDBJ whole genome shotgun (WGS) entry which is preliminary data.</text>
</comment>
<reference evidence="1 2" key="1">
    <citation type="submission" date="2013-08" db="EMBL/GenBank/DDBJ databases">
        <authorList>
            <person name="Durkin A.S."/>
            <person name="Haft D.R."/>
            <person name="McCorrison J."/>
            <person name="Torralba M."/>
            <person name="Gillis M."/>
            <person name="Haft D.H."/>
            <person name="Methe B."/>
            <person name="Sutton G."/>
            <person name="Nelson K.E."/>
        </authorList>
    </citation>
    <scope>NUCLEOTIDE SEQUENCE [LARGE SCALE GENOMIC DNA]</scope>
    <source>
        <strain evidence="1 2">F0067</strain>
    </source>
</reference>